<reference evidence="5 6" key="1">
    <citation type="submission" date="2020-07" db="EMBL/GenBank/DDBJ databases">
        <authorList>
            <person name="Feng X."/>
        </authorList>
    </citation>
    <scope>NUCLEOTIDE SEQUENCE [LARGE SCALE GENOMIC DNA]</scope>
    <source>
        <strain evidence="5 6">JCM14086</strain>
    </source>
</reference>
<protein>
    <submittedName>
        <fullName evidence="5">Gfo/Idh/MocA family oxidoreductase</fullName>
    </submittedName>
</protein>
<dbReference type="SUPFAM" id="SSF55347">
    <property type="entry name" value="Glyceraldehyde-3-phosphate dehydrogenase-like, C-terminal domain"/>
    <property type="match status" value="1"/>
</dbReference>
<sequence length="342" mass="37355">MSDTDIRSAIIGLGSSEEGRGGVHSISYCHGWAHTATSGIELVGGCSRQQKNVDDFLAEFPGCEGDRNYRNMLEELKPDLVVICAFATTREEMVMAALENEAKAIWIEKPLALDLPTAKRIMKAAAEKGVRLFVSHQRRYGLPFEWFRDASSKVGIVQGGDIVQPMPNFLDFGPHLVDAALFALGESCSLRSVFGAVDWSETGEWHGIPHEKQLLGTAHFLDDFRITVEVGSDTPGKSPILRIHGSEGFAELHLSPPPGAASVFRASYAGEEAIRCPSTEENFHHGEDEALYMKRAVVDVVKALRSGGSTRIDVGEAYRGMEIIHGIYQSAKEGRALKADEL</sequence>
<dbReference type="Pfam" id="PF02894">
    <property type="entry name" value="GFO_IDH_MocA_C"/>
    <property type="match status" value="1"/>
</dbReference>
<dbReference type="Gene3D" id="3.30.360.10">
    <property type="entry name" value="Dihydrodipicolinate Reductase, domain 2"/>
    <property type="match status" value="1"/>
</dbReference>
<dbReference type="InterPro" id="IPR000683">
    <property type="entry name" value="Gfo/Idh/MocA-like_OxRdtase_N"/>
</dbReference>
<comment type="caution">
    <text evidence="5">The sequence shown here is derived from an EMBL/GenBank/DDBJ whole genome shotgun (WGS) entry which is preliminary data.</text>
</comment>
<feature type="domain" description="Gfo/Idh/MocA-like oxidoreductase N-terminal" evidence="3">
    <location>
        <begin position="7"/>
        <end position="136"/>
    </location>
</feature>
<dbReference type="Gene3D" id="3.40.50.720">
    <property type="entry name" value="NAD(P)-binding Rossmann-like Domain"/>
    <property type="match status" value="1"/>
</dbReference>
<gene>
    <name evidence="5" type="ORF">H5P30_13040</name>
</gene>
<dbReference type="PANTHER" id="PTHR43708">
    <property type="entry name" value="CONSERVED EXPRESSED OXIDOREDUCTASE (EUROFUNG)"/>
    <property type="match status" value="1"/>
</dbReference>
<dbReference type="SUPFAM" id="SSF51735">
    <property type="entry name" value="NAD(P)-binding Rossmann-fold domains"/>
    <property type="match status" value="1"/>
</dbReference>
<feature type="domain" description="Gfo/Idh/MocA-like oxidoreductase C-terminal" evidence="4">
    <location>
        <begin position="169"/>
        <end position="336"/>
    </location>
</feature>
<evidence type="ECO:0000256" key="2">
    <source>
        <dbReference type="ARBA" id="ARBA00023002"/>
    </source>
</evidence>
<dbReference type="Proteomes" id="UP000525652">
    <property type="component" value="Unassembled WGS sequence"/>
</dbReference>
<dbReference type="EMBL" id="JACHVA010000101">
    <property type="protein sequence ID" value="MBC2602702.1"/>
    <property type="molecule type" value="Genomic_DNA"/>
</dbReference>
<evidence type="ECO:0000259" key="3">
    <source>
        <dbReference type="Pfam" id="PF01408"/>
    </source>
</evidence>
<dbReference type="RefSeq" id="WP_185693368.1">
    <property type="nucleotide sequence ID" value="NZ_JACHVA010000101.1"/>
</dbReference>
<accession>A0A7X1AZC9</accession>
<name>A0A7X1AZC9_9BACT</name>
<dbReference type="AlphaFoldDB" id="A0A7X1AZC9"/>
<dbReference type="Pfam" id="PF01408">
    <property type="entry name" value="GFO_IDH_MocA"/>
    <property type="match status" value="1"/>
</dbReference>
<keyword evidence="6" id="KW-1185">Reference proteome</keyword>
<dbReference type="GO" id="GO:0000166">
    <property type="term" value="F:nucleotide binding"/>
    <property type="evidence" value="ECO:0007669"/>
    <property type="project" value="InterPro"/>
</dbReference>
<evidence type="ECO:0000313" key="5">
    <source>
        <dbReference type="EMBL" id="MBC2602702.1"/>
    </source>
</evidence>
<organism evidence="5 6">
    <name type="scientific">Puniceicoccus vermicola</name>
    <dbReference type="NCBI Taxonomy" id="388746"/>
    <lineage>
        <taxon>Bacteria</taxon>
        <taxon>Pseudomonadati</taxon>
        <taxon>Verrucomicrobiota</taxon>
        <taxon>Opitutia</taxon>
        <taxon>Puniceicoccales</taxon>
        <taxon>Puniceicoccaceae</taxon>
        <taxon>Puniceicoccus</taxon>
    </lineage>
</organism>
<evidence type="ECO:0000313" key="6">
    <source>
        <dbReference type="Proteomes" id="UP000525652"/>
    </source>
</evidence>
<proteinExistence type="inferred from homology"/>
<evidence type="ECO:0000259" key="4">
    <source>
        <dbReference type="Pfam" id="PF02894"/>
    </source>
</evidence>
<dbReference type="PANTHER" id="PTHR43708:SF5">
    <property type="entry name" value="CONSERVED EXPRESSED OXIDOREDUCTASE (EUROFUNG)-RELATED"/>
    <property type="match status" value="1"/>
</dbReference>
<comment type="similarity">
    <text evidence="1">Belongs to the Gfo/Idh/MocA family.</text>
</comment>
<dbReference type="GO" id="GO:0016491">
    <property type="term" value="F:oxidoreductase activity"/>
    <property type="evidence" value="ECO:0007669"/>
    <property type="project" value="UniProtKB-KW"/>
</dbReference>
<dbReference type="InterPro" id="IPR004104">
    <property type="entry name" value="Gfo/Idh/MocA-like_OxRdtase_C"/>
</dbReference>
<dbReference type="InterPro" id="IPR036291">
    <property type="entry name" value="NAD(P)-bd_dom_sf"/>
</dbReference>
<evidence type="ECO:0000256" key="1">
    <source>
        <dbReference type="ARBA" id="ARBA00010928"/>
    </source>
</evidence>
<keyword evidence="2" id="KW-0560">Oxidoreductase</keyword>
<dbReference type="InterPro" id="IPR051317">
    <property type="entry name" value="Gfo/Idh/MocA_oxidoreduct"/>
</dbReference>